<comment type="caution">
    <text evidence="2">The sequence shown here is derived from an EMBL/GenBank/DDBJ whole genome shotgun (WGS) entry which is preliminary data.</text>
</comment>
<dbReference type="AlphaFoldDB" id="A0A8X6HM95"/>
<protein>
    <submittedName>
        <fullName evidence="2">Uncharacterized protein</fullName>
    </submittedName>
</protein>
<accession>A0A8X6HM95</accession>
<name>A0A8X6HM95_TRICU</name>
<dbReference type="EMBL" id="BMAO01016029">
    <property type="protein sequence ID" value="GFR05809.1"/>
    <property type="molecule type" value="Genomic_DNA"/>
</dbReference>
<reference evidence="2" key="1">
    <citation type="submission" date="2020-07" db="EMBL/GenBank/DDBJ databases">
        <title>Multicomponent nature underlies the extraordinary mechanical properties of spider dragline silk.</title>
        <authorList>
            <person name="Kono N."/>
            <person name="Nakamura H."/>
            <person name="Mori M."/>
            <person name="Yoshida Y."/>
            <person name="Ohtoshi R."/>
            <person name="Malay A.D."/>
            <person name="Moran D.A.P."/>
            <person name="Tomita M."/>
            <person name="Numata K."/>
            <person name="Arakawa K."/>
        </authorList>
    </citation>
    <scope>NUCLEOTIDE SEQUENCE</scope>
</reference>
<proteinExistence type="predicted"/>
<organism evidence="2 3">
    <name type="scientific">Trichonephila clavata</name>
    <name type="common">Joro spider</name>
    <name type="synonym">Nephila clavata</name>
    <dbReference type="NCBI Taxonomy" id="2740835"/>
    <lineage>
        <taxon>Eukaryota</taxon>
        <taxon>Metazoa</taxon>
        <taxon>Ecdysozoa</taxon>
        <taxon>Arthropoda</taxon>
        <taxon>Chelicerata</taxon>
        <taxon>Arachnida</taxon>
        <taxon>Araneae</taxon>
        <taxon>Araneomorphae</taxon>
        <taxon>Entelegynae</taxon>
        <taxon>Araneoidea</taxon>
        <taxon>Nephilidae</taxon>
        <taxon>Trichonephila</taxon>
    </lineage>
</organism>
<evidence type="ECO:0000313" key="3">
    <source>
        <dbReference type="Proteomes" id="UP000887116"/>
    </source>
</evidence>
<evidence type="ECO:0000313" key="2">
    <source>
        <dbReference type="EMBL" id="GFR05809.1"/>
    </source>
</evidence>
<sequence length="66" mass="6975">MRRESLPPRTQGRFGSQGAAEAKPKARLSSRSAGPLCANSTVANEITEPSALRATSVANLQDLITH</sequence>
<keyword evidence="3" id="KW-1185">Reference proteome</keyword>
<evidence type="ECO:0000256" key="1">
    <source>
        <dbReference type="SAM" id="MobiDB-lite"/>
    </source>
</evidence>
<dbReference type="Proteomes" id="UP000887116">
    <property type="component" value="Unassembled WGS sequence"/>
</dbReference>
<feature type="region of interest" description="Disordered" evidence="1">
    <location>
        <begin position="1"/>
        <end position="35"/>
    </location>
</feature>
<gene>
    <name evidence="2" type="ORF">TNCT_98571</name>
</gene>